<feature type="compositionally biased region" description="Basic and acidic residues" evidence="1">
    <location>
        <begin position="106"/>
        <end position="120"/>
    </location>
</feature>
<protein>
    <submittedName>
        <fullName evidence="2">Uncharacterized protein</fullName>
    </submittedName>
</protein>
<evidence type="ECO:0000313" key="2">
    <source>
        <dbReference type="EMBL" id="KAA6410916.1"/>
    </source>
</evidence>
<dbReference type="EMBL" id="VXIT01000008">
    <property type="protein sequence ID" value="KAA6410916.1"/>
    <property type="molecule type" value="Genomic_DNA"/>
</dbReference>
<feature type="compositionally biased region" description="Polar residues" evidence="1">
    <location>
        <begin position="882"/>
        <end position="894"/>
    </location>
</feature>
<dbReference type="AlphaFoldDB" id="A0A5M8PQS1"/>
<feature type="region of interest" description="Disordered" evidence="1">
    <location>
        <begin position="323"/>
        <end position="425"/>
    </location>
</feature>
<feature type="compositionally biased region" description="Basic and acidic residues" evidence="1">
    <location>
        <begin position="80"/>
        <end position="91"/>
    </location>
</feature>
<feature type="compositionally biased region" description="Basic and acidic residues" evidence="1">
    <location>
        <begin position="800"/>
        <end position="813"/>
    </location>
</feature>
<evidence type="ECO:0000313" key="3">
    <source>
        <dbReference type="Proteomes" id="UP000324767"/>
    </source>
</evidence>
<evidence type="ECO:0000256" key="1">
    <source>
        <dbReference type="SAM" id="MobiDB-lite"/>
    </source>
</evidence>
<feature type="region of interest" description="Disordered" evidence="1">
    <location>
        <begin position="259"/>
        <end position="299"/>
    </location>
</feature>
<organism evidence="2 3">
    <name type="scientific">Lasallia pustulata</name>
    <dbReference type="NCBI Taxonomy" id="136370"/>
    <lineage>
        <taxon>Eukaryota</taxon>
        <taxon>Fungi</taxon>
        <taxon>Dikarya</taxon>
        <taxon>Ascomycota</taxon>
        <taxon>Pezizomycotina</taxon>
        <taxon>Lecanoromycetes</taxon>
        <taxon>OSLEUM clade</taxon>
        <taxon>Umbilicariomycetidae</taxon>
        <taxon>Umbilicariales</taxon>
        <taxon>Umbilicariaceae</taxon>
        <taxon>Lasallia</taxon>
    </lineage>
</organism>
<feature type="region of interest" description="Disordered" evidence="1">
    <location>
        <begin position="439"/>
        <end position="463"/>
    </location>
</feature>
<feature type="region of interest" description="Disordered" evidence="1">
    <location>
        <begin position="35"/>
        <end position="135"/>
    </location>
</feature>
<dbReference type="OrthoDB" id="5288142at2759"/>
<name>A0A5M8PQS1_9LECA</name>
<feature type="compositionally biased region" description="Polar residues" evidence="1">
    <location>
        <begin position="259"/>
        <end position="280"/>
    </location>
</feature>
<gene>
    <name evidence="2" type="ORF">FRX48_05226</name>
</gene>
<comment type="caution">
    <text evidence="2">The sequence shown here is derived from an EMBL/GenBank/DDBJ whole genome shotgun (WGS) entry which is preliminary data.</text>
</comment>
<feature type="compositionally biased region" description="Polar residues" evidence="1">
    <location>
        <begin position="394"/>
        <end position="404"/>
    </location>
</feature>
<feature type="region of interest" description="Disordered" evidence="1">
    <location>
        <begin position="571"/>
        <end position="607"/>
    </location>
</feature>
<sequence>MASDAIAHLDQAAFSDSPTSYLSASPHAQIRNLAFPTDSENSGGSPIALEASVPDNDNGTSFGTMMRSMLSGSSYGMVESDGHDGGRDGDGARSTGRGRGSSDSSIDEHQRRSSPSERGHPHQLHLPKRDFRRTSIKTVSREGSIPMRHPTPDLQSLQGAYIGNVERLERSAERLSMSSDIGEELRKMRLEQKQADSRRNSRRSSMLDTHVEDEVSPPSRRDFTPNSNASNSILDVTNAARSGCYCPGGFAGSPRVSFHSGSWSHNSVRARSGSQRSRLTQMAEPEQEGRPLDSLLSPRPVPIISCPKPLLQVLRVTNHDEPLQDLPASDQEFDSTLQPPDSANHGLLESASEALERSTTSSVNTDPYRKANNPFADFDGVHITTPPPPPPPNQDASAGHTRQTPLGRLPIVPRPQSSAAPSGENMVFYPAPVPMTLNLPQKLSKLPPTSQRDKRRSQQVLSNVYSDARQSTAWLPEVLENVAEVNPNDPNSISPKANVDNRKSIPPQLRATVFFEHPAIPQSIQVKENSAVATLDSILEASAYAPISAFIDHPIVGSIGAEIYSSSNARLSSGNMLGDRTEERKRRSVTNLPKPRRASSYIQTDIGRPDSSLLNDIAVQHPDMLDEAEAAAASGEHTPLRQATPGRDGPEEDGEFYDTRELFEGEDDYGHHPEQPEYNGPPTTLLAELQLRKLQQKQRNRTAATAFPNGMHSTLLELDAVAQVQKQTRRQKHITLAWEDPSTAYADAENEDDEDVPLGMLFPGRNVAAHENAGRTQPVGLIQRRDVDDNEPLSQRRARLRGEGPKPQREPSPGKRASVYTLDIPGLPATDRKAGPGVEEGETLAQRLKRLKGQADKQAIPINGDFASEVLGQLGGPPKPGNNDTSKDCTSQTPDPEEETLAQRRNRLQAAQKAHSRQVSSGSEPSPPFARPTTLQRRSTPDLLQPQPPTFSHPTPSSGIPPATTTTYNQPRAYGGGLLPPFPQPTTNSTAHRPLLPLQYSTGIPHPQFPTGCGGIGIPALPNTAMTGMGMFQPEVPLDLKQRDMIDRWRQSVMH</sequence>
<feature type="region of interest" description="Disordered" evidence="1">
    <location>
        <begin position="769"/>
        <end position="990"/>
    </location>
</feature>
<accession>A0A5M8PQS1</accession>
<feature type="compositionally biased region" description="Basic and acidic residues" evidence="1">
    <location>
        <begin position="189"/>
        <end position="199"/>
    </location>
</feature>
<feature type="region of interest" description="Disordered" evidence="1">
    <location>
        <begin position="629"/>
        <end position="655"/>
    </location>
</feature>
<dbReference type="Proteomes" id="UP000324767">
    <property type="component" value="Unassembled WGS sequence"/>
</dbReference>
<feature type="compositionally biased region" description="Basic and acidic residues" evidence="1">
    <location>
        <begin position="209"/>
        <end position="223"/>
    </location>
</feature>
<reference evidence="2 3" key="1">
    <citation type="submission" date="2019-09" db="EMBL/GenBank/DDBJ databases">
        <title>The hologenome of the rock-dwelling lichen Lasallia pustulata.</title>
        <authorList>
            <person name="Greshake Tzovaras B."/>
            <person name="Segers F."/>
            <person name="Bicker A."/>
            <person name="Dal Grande F."/>
            <person name="Otte J."/>
            <person name="Hankeln T."/>
            <person name="Schmitt I."/>
            <person name="Ebersberger I."/>
        </authorList>
    </citation>
    <scope>NUCLEOTIDE SEQUENCE [LARGE SCALE GENOMIC DNA]</scope>
    <source>
        <strain evidence="2">A1-1</strain>
    </source>
</reference>
<feature type="compositionally biased region" description="Polar residues" evidence="1">
    <location>
        <begin position="952"/>
        <end position="970"/>
    </location>
</feature>
<proteinExistence type="predicted"/>
<feature type="region of interest" description="Disordered" evidence="1">
    <location>
        <begin position="189"/>
        <end position="231"/>
    </location>
</feature>